<dbReference type="InterPro" id="IPR036179">
    <property type="entry name" value="Ig-like_dom_sf"/>
</dbReference>
<protein>
    <recommendedName>
        <fullName evidence="3">Ig-like domain-containing protein</fullName>
    </recommendedName>
</protein>
<dbReference type="PANTHER" id="PTHR23279">
    <property type="entry name" value="DEFECTIVE PROBOSCIS EXTENSION RESPONSE DPR -RELATED"/>
    <property type="match status" value="1"/>
</dbReference>
<sequence length="289" mass="32105">MSTMSSALTVIGLLLQSGSLLAKSGLYAGPYFVTPDPLNITVHQNTQAYLPCAVKQLSDKSVSWVRQKDSDILTVDRYTFVRDERFLVHVVPESGTWTLVIKYVQERDAGTYECQISTEPKMSKLVTLNVIVPRVSIAGGRDKYVRVGSAALLECKVEATVQPPDYVFWYRGDQGTGSRLLEHNHPRLAIREERQQLKEGAVGLSSILEVSDVTLSDAGNYTCLPSNLKAATALLHIIDGEHPEAMKTGVSTSSTPNWVAVLLAAALYNIYIYIFYRKPLNTYKNRNIY</sequence>
<feature type="domain" description="Ig-like" evidence="3">
    <location>
        <begin position="30"/>
        <end position="127"/>
    </location>
</feature>
<comment type="caution">
    <text evidence="4">The sequence shown here is derived from an EMBL/GenBank/DDBJ whole genome shotgun (WGS) entry which is preliminary data.</text>
</comment>
<keyword evidence="1" id="KW-0472">Membrane</keyword>
<keyword evidence="2" id="KW-0732">Signal</keyword>
<dbReference type="AlphaFoldDB" id="A0AAV2RYG7"/>
<dbReference type="Pfam" id="PF07679">
    <property type="entry name" value="I-set"/>
    <property type="match status" value="1"/>
</dbReference>
<dbReference type="Gene3D" id="2.60.40.10">
    <property type="entry name" value="Immunoglobulins"/>
    <property type="match status" value="2"/>
</dbReference>
<dbReference type="Proteomes" id="UP001497623">
    <property type="component" value="Unassembled WGS sequence"/>
</dbReference>
<dbReference type="InterPro" id="IPR013783">
    <property type="entry name" value="Ig-like_fold"/>
</dbReference>
<dbReference type="SMART" id="SM00408">
    <property type="entry name" value="IGc2"/>
    <property type="match status" value="2"/>
</dbReference>
<dbReference type="GO" id="GO:0032589">
    <property type="term" value="C:neuron projection membrane"/>
    <property type="evidence" value="ECO:0007669"/>
    <property type="project" value="TreeGrafter"/>
</dbReference>
<feature type="transmembrane region" description="Helical" evidence="1">
    <location>
        <begin position="258"/>
        <end position="276"/>
    </location>
</feature>
<dbReference type="PANTHER" id="PTHR23279:SF21">
    <property type="entry name" value="DEFECTIVE PROBOSCIS EXTENSION RESPONSE 11, ISOFORM B-RELATED"/>
    <property type="match status" value="1"/>
</dbReference>
<keyword evidence="1" id="KW-1133">Transmembrane helix</keyword>
<reference evidence="4 5" key="1">
    <citation type="submission" date="2024-05" db="EMBL/GenBank/DDBJ databases">
        <authorList>
            <person name="Wallberg A."/>
        </authorList>
    </citation>
    <scope>NUCLEOTIDE SEQUENCE [LARGE SCALE GENOMIC DNA]</scope>
</reference>
<accession>A0AAV2RYG7</accession>
<dbReference type="InterPro" id="IPR003599">
    <property type="entry name" value="Ig_sub"/>
</dbReference>
<dbReference type="InterPro" id="IPR003598">
    <property type="entry name" value="Ig_sub2"/>
</dbReference>
<dbReference type="InterPro" id="IPR037448">
    <property type="entry name" value="Zig-8"/>
</dbReference>
<keyword evidence="1" id="KW-0812">Transmembrane</keyword>
<dbReference type="Pfam" id="PF13927">
    <property type="entry name" value="Ig_3"/>
    <property type="match status" value="1"/>
</dbReference>
<dbReference type="SMART" id="SM00409">
    <property type="entry name" value="IG"/>
    <property type="match status" value="2"/>
</dbReference>
<dbReference type="InterPro" id="IPR013098">
    <property type="entry name" value="Ig_I-set"/>
</dbReference>
<feature type="signal peptide" evidence="2">
    <location>
        <begin position="1"/>
        <end position="22"/>
    </location>
</feature>
<name>A0AAV2RYG7_MEGNR</name>
<dbReference type="FunFam" id="2.60.40.10:FF:000129">
    <property type="entry name" value="CLUMA_CG018772, isoform A"/>
    <property type="match status" value="1"/>
</dbReference>
<feature type="chain" id="PRO_5043438778" description="Ig-like domain-containing protein" evidence="2">
    <location>
        <begin position="23"/>
        <end position="289"/>
    </location>
</feature>
<organism evidence="4 5">
    <name type="scientific">Meganyctiphanes norvegica</name>
    <name type="common">Northern krill</name>
    <name type="synonym">Thysanopoda norvegica</name>
    <dbReference type="NCBI Taxonomy" id="48144"/>
    <lineage>
        <taxon>Eukaryota</taxon>
        <taxon>Metazoa</taxon>
        <taxon>Ecdysozoa</taxon>
        <taxon>Arthropoda</taxon>
        <taxon>Crustacea</taxon>
        <taxon>Multicrustacea</taxon>
        <taxon>Malacostraca</taxon>
        <taxon>Eumalacostraca</taxon>
        <taxon>Eucarida</taxon>
        <taxon>Euphausiacea</taxon>
        <taxon>Euphausiidae</taxon>
        <taxon>Meganyctiphanes</taxon>
    </lineage>
</organism>
<evidence type="ECO:0000259" key="3">
    <source>
        <dbReference type="PROSITE" id="PS50835"/>
    </source>
</evidence>
<proteinExistence type="predicted"/>
<gene>
    <name evidence="4" type="ORF">MNOR_LOCUS29155</name>
</gene>
<evidence type="ECO:0000313" key="4">
    <source>
        <dbReference type="EMBL" id="CAL4142596.1"/>
    </source>
</evidence>
<dbReference type="SUPFAM" id="SSF48726">
    <property type="entry name" value="Immunoglobulin"/>
    <property type="match status" value="2"/>
</dbReference>
<evidence type="ECO:0000256" key="1">
    <source>
        <dbReference type="SAM" id="Phobius"/>
    </source>
</evidence>
<feature type="domain" description="Ig-like" evidence="3">
    <location>
        <begin position="133"/>
        <end position="223"/>
    </location>
</feature>
<evidence type="ECO:0000256" key="2">
    <source>
        <dbReference type="SAM" id="SignalP"/>
    </source>
</evidence>
<dbReference type="PROSITE" id="PS50835">
    <property type="entry name" value="IG_LIKE"/>
    <property type="match status" value="2"/>
</dbReference>
<dbReference type="EMBL" id="CAXKWB010033288">
    <property type="protein sequence ID" value="CAL4142596.1"/>
    <property type="molecule type" value="Genomic_DNA"/>
</dbReference>
<keyword evidence="5" id="KW-1185">Reference proteome</keyword>
<evidence type="ECO:0000313" key="5">
    <source>
        <dbReference type="Proteomes" id="UP001497623"/>
    </source>
</evidence>
<feature type="non-terminal residue" evidence="4">
    <location>
        <position position="289"/>
    </location>
</feature>
<dbReference type="GO" id="GO:0050808">
    <property type="term" value="P:synapse organization"/>
    <property type="evidence" value="ECO:0007669"/>
    <property type="project" value="TreeGrafter"/>
</dbReference>
<dbReference type="InterPro" id="IPR007110">
    <property type="entry name" value="Ig-like_dom"/>
</dbReference>